<dbReference type="PANTHER" id="PTHR35812:SF1">
    <property type="entry name" value="LIPOPROTEIN"/>
    <property type="match status" value="1"/>
</dbReference>
<proteinExistence type="predicted"/>
<evidence type="ECO:0000259" key="2">
    <source>
        <dbReference type="Pfam" id="PF07603"/>
    </source>
</evidence>
<keyword evidence="4" id="KW-1185">Reference proteome</keyword>
<comment type="caution">
    <text evidence="3">The sequence shown here is derived from an EMBL/GenBank/DDBJ whole genome shotgun (WGS) entry which is preliminary data.</text>
</comment>
<dbReference type="Proteomes" id="UP000469724">
    <property type="component" value="Unassembled WGS sequence"/>
</dbReference>
<protein>
    <submittedName>
        <fullName evidence="3">DUF1566 domain-containing protein</fullName>
    </submittedName>
</protein>
<dbReference type="InterPro" id="IPR011460">
    <property type="entry name" value="Lcl_C"/>
</dbReference>
<name>A0A7K3NN40_9BACT</name>
<feature type="compositionally biased region" description="Basic and acidic residues" evidence="1">
    <location>
        <begin position="42"/>
        <end position="53"/>
    </location>
</feature>
<reference evidence="3 4" key="1">
    <citation type="submission" date="2020-02" db="EMBL/GenBank/DDBJ databases">
        <title>Comparative genomics of sulfur disproportionating microorganisms.</title>
        <authorList>
            <person name="Ward L.M."/>
            <person name="Bertran E."/>
            <person name="Johnston D.T."/>
        </authorList>
    </citation>
    <scope>NUCLEOTIDE SEQUENCE [LARGE SCALE GENOMIC DNA]</scope>
    <source>
        <strain evidence="3 4">DSM 3696</strain>
    </source>
</reference>
<sequence length="358" mass="38732">MNVSSPAAVPPGQMSPPLPTGMAECRDLAGQAMPCPGPGQDGDGREPGRENRGRFVVTPDDTVRDRLTGLLWHPAADALGYPVSFSEALSAVVGLNAAAAHGRRDWRMPNRRELRSILCHGAKNPALWPGHPFRNVFFGRYWTSTSFAGSPAHAWYVHLEGARVFYERKDRYCLLWPVCGDSHGLAATGQTACFDTAGEVIPCAGSGQDGETRHGLAWPTPRFVPGEGGEGADVVFDRLTGLSWLSRPIGAGEAEEPPEPCDWGRALADVAAFAVRDGRPWRLPDINELESLTDLSRAFPALPGGHPFRNLGDGFWSATTSFYDPAWAYVLYLGKGAVGVGFKVNRDFLAWPVLRPKA</sequence>
<dbReference type="AlphaFoldDB" id="A0A7K3NN40"/>
<feature type="region of interest" description="Disordered" evidence="1">
    <location>
        <begin position="1"/>
        <end position="20"/>
    </location>
</feature>
<gene>
    <name evidence="3" type="ORF">G3N56_12735</name>
</gene>
<evidence type="ECO:0000313" key="3">
    <source>
        <dbReference type="EMBL" id="NDY57598.1"/>
    </source>
</evidence>
<feature type="domain" description="Lcl C-terminal" evidence="2">
    <location>
        <begin position="234"/>
        <end position="353"/>
    </location>
</feature>
<evidence type="ECO:0000256" key="1">
    <source>
        <dbReference type="SAM" id="MobiDB-lite"/>
    </source>
</evidence>
<organism evidence="3 4">
    <name type="scientific">Desulfolutivibrio sulfodismutans</name>
    <dbReference type="NCBI Taxonomy" id="63561"/>
    <lineage>
        <taxon>Bacteria</taxon>
        <taxon>Pseudomonadati</taxon>
        <taxon>Thermodesulfobacteriota</taxon>
        <taxon>Desulfovibrionia</taxon>
        <taxon>Desulfovibrionales</taxon>
        <taxon>Desulfovibrionaceae</taxon>
        <taxon>Desulfolutivibrio</taxon>
    </lineage>
</organism>
<feature type="domain" description="Lcl C-terminal" evidence="2">
    <location>
        <begin position="62"/>
        <end position="178"/>
    </location>
</feature>
<dbReference type="EMBL" id="JAAGRQ010000053">
    <property type="protein sequence ID" value="NDY57598.1"/>
    <property type="molecule type" value="Genomic_DNA"/>
</dbReference>
<dbReference type="PANTHER" id="PTHR35812">
    <property type="entry name" value="LIPOPROTEIN"/>
    <property type="match status" value="1"/>
</dbReference>
<accession>A0A7K3NN40</accession>
<evidence type="ECO:0000313" key="4">
    <source>
        <dbReference type="Proteomes" id="UP000469724"/>
    </source>
</evidence>
<dbReference type="Pfam" id="PF07603">
    <property type="entry name" value="Lcl_C"/>
    <property type="match status" value="2"/>
</dbReference>
<feature type="region of interest" description="Disordered" evidence="1">
    <location>
        <begin position="28"/>
        <end position="54"/>
    </location>
</feature>